<gene>
    <name evidence="1" type="ORF">PACLA_8A049474</name>
</gene>
<sequence>MRVNQLIWDNLQPNTRSQDLRFQKVQTALIKGIAAIVRTTDTALAHVTTLPAGKEIVESMTDAIALCAHANSELNIHRKELIKPDLHKDYKHLCSASLPSSSQLFGDDLSKQVKDLTEVNKVGRKMARAPAYSYQGRNRNIRPRPFLGERQVSRTFCHSIKIGGRLKQFIHFWEKLTSDKFILETIAGYKIEFKPEAICGHNWSRNPETKFNDKEQCIIDSEIDKLMCKGVIEVTQHCQGEFISPIFICAKKDGSHRLILNLKELNTNVEYHHFKMETLQLAVALMRPGCHMASIDL</sequence>
<reference evidence="1" key="1">
    <citation type="submission" date="2020-04" db="EMBL/GenBank/DDBJ databases">
        <authorList>
            <person name="Alioto T."/>
            <person name="Alioto T."/>
            <person name="Gomez Garrido J."/>
        </authorList>
    </citation>
    <scope>NUCLEOTIDE SEQUENCE</scope>
    <source>
        <strain evidence="1">A484AB</strain>
    </source>
</reference>
<dbReference type="Gene3D" id="3.30.70.270">
    <property type="match status" value="1"/>
</dbReference>
<evidence type="ECO:0000313" key="2">
    <source>
        <dbReference type="Proteomes" id="UP001152795"/>
    </source>
</evidence>
<protein>
    <submittedName>
        <fullName evidence="1">Uncharacterized protein</fullName>
    </submittedName>
</protein>
<dbReference type="SUPFAM" id="SSF56672">
    <property type="entry name" value="DNA/RNA polymerases"/>
    <property type="match status" value="1"/>
</dbReference>
<dbReference type="InterPro" id="IPR043502">
    <property type="entry name" value="DNA/RNA_pol_sf"/>
</dbReference>
<dbReference type="Proteomes" id="UP001152795">
    <property type="component" value="Unassembled WGS sequence"/>
</dbReference>
<comment type="caution">
    <text evidence="1">The sequence shown here is derived from an EMBL/GenBank/DDBJ whole genome shotgun (WGS) entry which is preliminary data.</text>
</comment>
<accession>A0A7D9ELP2</accession>
<keyword evidence="2" id="KW-1185">Reference proteome</keyword>
<dbReference type="EMBL" id="CACRXK020007097">
    <property type="protein sequence ID" value="CAB4011286.1"/>
    <property type="molecule type" value="Genomic_DNA"/>
</dbReference>
<proteinExistence type="predicted"/>
<dbReference type="OrthoDB" id="5988333at2759"/>
<dbReference type="PANTHER" id="PTHR34239">
    <property type="entry name" value="APPLE DOMAIN-CONTAINING PROTEIN"/>
    <property type="match status" value="1"/>
</dbReference>
<dbReference type="AlphaFoldDB" id="A0A7D9ELP2"/>
<dbReference type="PANTHER" id="PTHR34239:SF2">
    <property type="entry name" value="TRANSPOSABLE ELEMENT P TRANSPOSASE_THAP9 CONSERVED DOMAIN-CONTAINING PROTEIN"/>
    <property type="match status" value="1"/>
</dbReference>
<evidence type="ECO:0000313" key="1">
    <source>
        <dbReference type="EMBL" id="CAB4011286.1"/>
    </source>
</evidence>
<dbReference type="Gene3D" id="3.10.10.10">
    <property type="entry name" value="HIV Type 1 Reverse Transcriptase, subunit A, domain 1"/>
    <property type="match status" value="1"/>
</dbReference>
<organism evidence="1 2">
    <name type="scientific">Paramuricea clavata</name>
    <name type="common">Red gorgonian</name>
    <name type="synonym">Violescent sea-whip</name>
    <dbReference type="NCBI Taxonomy" id="317549"/>
    <lineage>
        <taxon>Eukaryota</taxon>
        <taxon>Metazoa</taxon>
        <taxon>Cnidaria</taxon>
        <taxon>Anthozoa</taxon>
        <taxon>Octocorallia</taxon>
        <taxon>Malacalcyonacea</taxon>
        <taxon>Plexauridae</taxon>
        <taxon>Paramuricea</taxon>
    </lineage>
</organism>
<name>A0A7D9ELP2_PARCT</name>
<dbReference type="InterPro" id="IPR043128">
    <property type="entry name" value="Rev_trsase/Diguanyl_cyclase"/>
</dbReference>